<dbReference type="SUPFAM" id="SSF52540">
    <property type="entry name" value="P-loop containing nucleoside triphosphate hydrolases"/>
    <property type="match status" value="1"/>
</dbReference>
<dbReference type="PROSITE" id="PS51456">
    <property type="entry name" value="MYOSIN_MOTOR"/>
    <property type="match status" value="1"/>
</dbReference>
<dbReference type="Gene3D" id="1.20.58.530">
    <property type="match status" value="2"/>
</dbReference>
<evidence type="ECO:0000313" key="19">
    <source>
        <dbReference type="Ensembl" id="ENSHHUP00000046066.1"/>
    </source>
</evidence>
<evidence type="ECO:0000256" key="4">
    <source>
        <dbReference type="ARBA" id="ARBA00022723"/>
    </source>
</evidence>
<dbReference type="GO" id="GO:0035556">
    <property type="term" value="P:intracellular signal transduction"/>
    <property type="evidence" value="ECO:0007669"/>
    <property type="project" value="InterPro"/>
</dbReference>
<feature type="compositionally biased region" description="Basic and acidic residues" evidence="14">
    <location>
        <begin position="1156"/>
        <end position="1167"/>
    </location>
</feature>
<dbReference type="GO" id="GO:0005524">
    <property type="term" value="F:ATP binding"/>
    <property type="evidence" value="ECO:0007669"/>
    <property type="project" value="UniProtKB-UniRule"/>
</dbReference>
<reference evidence="19" key="2">
    <citation type="submission" date="2025-08" db="UniProtKB">
        <authorList>
            <consortium name="Ensembl"/>
        </authorList>
    </citation>
    <scope>IDENTIFICATION</scope>
</reference>
<evidence type="ECO:0000256" key="5">
    <source>
        <dbReference type="ARBA" id="ARBA00022737"/>
    </source>
</evidence>
<name>A0A4W5N3K7_9TELE</name>
<dbReference type="PANTHER" id="PTHR46184:SF2">
    <property type="entry name" value="UNCONVENTIONAL MYOSIN-IXB"/>
    <property type="match status" value="1"/>
</dbReference>
<keyword evidence="9" id="KW-0175">Coiled coil</keyword>
<protein>
    <submittedName>
        <fullName evidence="19">Myosin IXB</fullName>
    </submittedName>
</protein>
<dbReference type="GO" id="GO:0030027">
    <property type="term" value="C:lamellipodium"/>
    <property type="evidence" value="ECO:0007669"/>
    <property type="project" value="TreeGrafter"/>
</dbReference>
<dbReference type="InterPro" id="IPR008936">
    <property type="entry name" value="Rho_GTPase_activation_prot"/>
</dbReference>
<organism evidence="19 20">
    <name type="scientific">Hucho hucho</name>
    <name type="common">huchen</name>
    <dbReference type="NCBI Taxonomy" id="62062"/>
    <lineage>
        <taxon>Eukaryota</taxon>
        <taxon>Metazoa</taxon>
        <taxon>Chordata</taxon>
        <taxon>Craniata</taxon>
        <taxon>Vertebrata</taxon>
        <taxon>Euteleostomi</taxon>
        <taxon>Actinopterygii</taxon>
        <taxon>Neopterygii</taxon>
        <taxon>Teleostei</taxon>
        <taxon>Protacanthopterygii</taxon>
        <taxon>Salmoniformes</taxon>
        <taxon>Salmonidae</taxon>
        <taxon>Salmoninae</taxon>
        <taxon>Hucho</taxon>
    </lineage>
</organism>
<evidence type="ECO:0000256" key="13">
    <source>
        <dbReference type="PROSITE-ProRule" id="PRU00782"/>
    </source>
</evidence>
<dbReference type="GO" id="GO:0016887">
    <property type="term" value="F:ATP hydrolysis activity"/>
    <property type="evidence" value="ECO:0007669"/>
    <property type="project" value="TreeGrafter"/>
</dbReference>
<dbReference type="InterPro" id="IPR036961">
    <property type="entry name" value="Kinesin_motor_dom_sf"/>
</dbReference>
<keyword evidence="10 13" id="KW-0518">Myosin</keyword>
<feature type="compositionally biased region" description="Basic and acidic residues" evidence="14">
    <location>
        <begin position="1209"/>
        <end position="1223"/>
    </location>
</feature>
<dbReference type="InterPro" id="IPR000198">
    <property type="entry name" value="RhoGAP_dom"/>
</dbReference>
<keyword evidence="12 13" id="KW-0009">Actin-binding</keyword>
<evidence type="ECO:0000259" key="18">
    <source>
        <dbReference type="PROSITE" id="PS51456"/>
    </source>
</evidence>
<keyword evidence="20" id="KW-1185">Reference proteome</keyword>
<dbReference type="CDD" id="cd01385">
    <property type="entry name" value="MYSc_Myo9"/>
    <property type="match status" value="1"/>
</dbReference>
<dbReference type="InterPro" id="IPR029071">
    <property type="entry name" value="Ubiquitin-like_domsf"/>
</dbReference>
<keyword evidence="3" id="KW-0963">Cytoplasm</keyword>
<feature type="compositionally biased region" description="Polar residues" evidence="14">
    <location>
        <begin position="1668"/>
        <end position="1688"/>
    </location>
</feature>
<dbReference type="GO" id="GO:0051015">
    <property type="term" value="F:actin filament binding"/>
    <property type="evidence" value="ECO:0007669"/>
    <property type="project" value="TreeGrafter"/>
</dbReference>
<dbReference type="SMART" id="SM00324">
    <property type="entry name" value="RhoGAP"/>
    <property type="match status" value="1"/>
</dbReference>
<evidence type="ECO:0000256" key="2">
    <source>
        <dbReference type="ARBA" id="ARBA00008314"/>
    </source>
</evidence>
<dbReference type="GO" id="GO:0072673">
    <property type="term" value="P:lamellipodium morphogenesis"/>
    <property type="evidence" value="ECO:0007669"/>
    <property type="project" value="TreeGrafter"/>
</dbReference>
<evidence type="ECO:0000256" key="9">
    <source>
        <dbReference type="ARBA" id="ARBA00023054"/>
    </source>
</evidence>
<evidence type="ECO:0000259" key="17">
    <source>
        <dbReference type="PROSITE" id="PS50238"/>
    </source>
</evidence>
<feature type="domain" description="Myosin motor" evidence="18">
    <location>
        <begin position="144"/>
        <end position="901"/>
    </location>
</feature>
<dbReference type="Ensembl" id="ENSHHUT00000047766.1">
    <property type="protein sequence ID" value="ENSHHUP00000046066.1"/>
    <property type="gene ID" value="ENSHHUG00000028061.1"/>
</dbReference>
<keyword evidence="7" id="KW-0862">Zinc</keyword>
<dbReference type="FunFam" id="3.40.850.10:FF:000013">
    <property type="entry name" value="unconventional myosin-IXa isoform X1"/>
    <property type="match status" value="1"/>
</dbReference>
<feature type="region of interest" description="Actin-binding" evidence="13">
    <location>
        <begin position="782"/>
        <end position="804"/>
    </location>
</feature>
<dbReference type="SUPFAM" id="SSF54236">
    <property type="entry name" value="Ubiquitin-like"/>
    <property type="match status" value="1"/>
</dbReference>
<feature type="domain" description="Ras-associating" evidence="16">
    <location>
        <begin position="14"/>
        <end position="112"/>
    </location>
</feature>
<dbReference type="FunFam" id="1.20.58.530:FF:000005">
    <property type="entry name" value="unconventional myosin-IXa isoform X1"/>
    <property type="match status" value="1"/>
</dbReference>
<dbReference type="GO" id="GO:0001726">
    <property type="term" value="C:ruffle"/>
    <property type="evidence" value="ECO:0007669"/>
    <property type="project" value="TreeGrafter"/>
</dbReference>
<dbReference type="PROSITE" id="PS50200">
    <property type="entry name" value="RA"/>
    <property type="match status" value="1"/>
</dbReference>
<keyword evidence="8 13" id="KW-0067">ATP-binding</keyword>
<dbReference type="Gene3D" id="1.20.120.720">
    <property type="entry name" value="Myosin VI head, motor domain, U50 subdomain"/>
    <property type="match status" value="2"/>
</dbReference>
<dbReference type="SMART" id="SM00242">
    <property type="entry name" value="MYSc"/>
    <property type="match status" value="1"/>
</dbReference>
<dbReference type="PRINTS" id="PR00193">
    <property type="entry name" value="MYOSINHEAVY"/>
</dbReference>
<feature type="binding site" evidence="13">
    <location>
        <begin position="237"/>
        <end position="244"/>
    </location>
    <ligand>
        <name>ATP</name>
        <dbReference type="ChEBI" id="CHEBI:30616"/>
    </ligand>
</feature>
<dbReference type="InterPro" id="IPR036023">
    <property type="entry name" value="MYSc_Myo9"/>
</dbReference>
<evidence type="ECO:0000259" key="16">
    <source>
        <dbReference type="PROSITE" id="PS50200"/>
    </source>
</evidence>
<reference evidence="19" key="3">
    <citation type="submission" date="2025-09" db="UniProtKB">
        <authorList>
            <consortium name="Ensembl"/>
        </authorList>
    </citation>
    <scope>IDENTIFICATION</scope>
</reference>
<dbReference type="Gene3D" id="1.10.10.820">
    <property type="match status" value="1"/>
</dbReference>
<dbReference type="InterPro" id="IPR002219">
    <property type="entry name" value="PKC_DAG/PE"/>
</dbReference>
<dbReference type="Gene3D" id="3.30.60.20">
    <property type="match status" value="1"/>
</dbReference>
<evidence type="ECO:0000256" key="3">
    <source>
        <dbReference type="ARBA" id="ARBA00022490"/>
    </source>
</evidence>
<dbReference type="FunFam" id="3.40.850.10:FF:000008">
    <property type="entry name" value="Putative unconventional myosin-IXa"/>
    <property type="match status" value="1"/>
</dbReference>
<dbReference type="GO" id="GO:0005737">
    <property type="term" value="C:cytoplasm"/>
    <property type="evidence" value="ECO:0007669"/>
    <property type="project" value="UniProtKB-SubCell"/>
</dbReference>
<dbReference type="Gene3D" id="1.10.555.10">
    <property type="entry name" value="Rho GTPase activation protein"/>
    <property type="match status" value="1"/>
</dbReference>
<dbReference type="SUPFAM" id="SSF48350">
    <property type="entry name" value="GTPase activation domain, GAP"/>
    <property type="match status" value="1"/>
</dbReference>
<dbReference type="SMART" id="SM00314">
    <property type="entry name" value="RA"/>
    <property type="match status" value="1"/>
</dbReference>
<dbReference type="FunFam" id="1.20.120.720:FF:000003">
    <property type="entry name" value="Putative unconventional myosin-IXa"/>
    <property type="match status" value="1"/>
</dbReference>
<dbReference type="Pfam" id="PF00788">
    <property type="entry name" value="RA"/>
    <property type="match status" value="1"/>
</dbReference>
<feature type="region of interest" description="Disordered" evidence="14">
    <location>
        <begin position="1661"/>
        <end position="1688"/>
    </location>
</feature>
<dbReference type="FunFam" id="1.10.10.820:FF:000001">
    <property type="entry name" value="Myosin heavy chain"/>
    <property type="match status" value="1"/>
</dbReference>
<accession>A0A4W5N3K7</accession>
<dbReference type="SMART" id="SM00109">
    <property type="entry name" value="C1"/>
    <property type="match status" value="1"/>
</dbReference>
<dbReference type="Proteomes" id="UP000314982">
    <property type="component" value="Unassembled WGS sequence"/>
</dbReference>
<dbReference type="PROSITE" id="PS50081">
    <property type="entry name" value="ZF_DAG_PE_2"/>
    <property type="match status" value="1"/>
</dbReference>
<evidence type="ECO:0000256" key="7">
    <source>
        <dbReference type="ARBA" id="ARBA00022833"/>
    </source>
</evidence>
<evidence type="ECO:0000256" key="8">
    <source>
        <dbReference type="ARBA" id="ARBA00022840"/>
    </source>
</evidence>
<dbReference type="GO" id="GO:0046872">
    <property type="term" value="F:metal ion binding"/>
    <property type="evidence" value="ECO:0007669"/>
    <property type="project" value="UniProtKB-KW"/>
</dbReference>
<dbReference type="InterPro" id="IPR000159">
    <property type="entry name" value="RA_dom"/>
</dbReference>
<dbReference type="Pfam" id="PF00620">
    <property type="entry name" value="RhoGAP"/>
    <property type="match status" value="1"/>
</dbReference>
<dbReference type="GO" id="GO:0000146">
    <property type="term" value="F:microfilament motor activity"/>
    <property type="evidence" value="ECO:0007669"/>
    <property type="project" value="InterPro"/>
</dbReference>
<dbReference type="InterPro" id="IPR027417">
    <property type="entry name" value="P-loop_NTPase"/>
</dbReference>
<dbReference type="Pfam" id="PF00063">
    <property type="entry name" value="Myosin_head"/>
    <property type="match status" value="2"/>
</dbReference>
<evidence type="ECO:0000256" key="12">
    <source>
        <dbReference type="ARBA" id="ARBA00023203"/>
    </source>
</evidence>
<evidence type="ECO:0000313" key="20">
    <source>
        <dbReference type="Proteomes" id="UP000314982"/>
    </source>
</evidence>
<keyword evidence="4" id="KW-0479">Metal-binding</keyword>
<evidence type="ECO:0000256" key="14">
    <source>
        <dbReference type="SAM" id="MobiDB-lite"/>
    </source>
</evidence>
<dbReference type="Gene3D" id="3.40.850.10">
    <property type="entry name" value="Kinesin motor domain"/>
    <property type="match status" value="2"/>
</dbReference>
<dbReference type="PANTHER" id="PTHR46184">
    <property type="entry name" value="UNCONVENTIONAL MYOSIN-IXB-LIKE PROTEIN"/>
    <property type="match status" value="1"/>
</dbReference>
<sequence length="1688" mass="192812">MSVNDGGAASKDGRAYNLQVYLRLSADCPLCCSLKVPKEATAASVIQDAALALGVDPQHLYVLAEVKECGGEEWVLESGDLPVQRVLLWPRKAQEQHPQSEGFYFVLQERNRDGTIHYAHLPALCKEQEAQRLAARGFLPPRQEDFDDLCNLPVLNETSILDNLRNRFHKKKIYTYAGSILIAINPFKFLPIYNPKYVKMYENHQLGKLEPHIFAIADVAYYAMLRKRVNQCIVISGESGSGKTQSTNFLIHCLTALSQKGYASGVERTILGAGPVLEAFGNAKTAHNNNSSRFGKFIQVNYLESGVVRGAIVEKYLLEKSRLVSREKNERNYHVFYYLLVGASEEERKEFKLLQPEDYLYLKQQNFKMEDEEDLRHDFERLQQAMEMVGFLSATKKQIFSVLSAILYLGNVTYRRKSTGRDEGLDVGPPEVLATLSDLLKVEEELLVEALTKRKTVTVNDKLILPYSHSEAITARDSMAKSLYSALFNWIVLRINHALLNKKDMEESVPCLSIGVLDIFGFEDFETNSFEQFCINYANEQLQYYFNQHIFKLEQEEYQAEGITWHNIDYTDNVGCIHLISKKPTGLLYLLDEESNFPHATDKTLLAKFKQQHQENKYFVPTPVMEPAFVIHHFAGKVKYQIKDFREKNTDHMRPDIVALLRSSDRAYVRQLIGMDPVAMFRWGILRATIRGMAAFNEAGRRWAAKTAGTCTAGAVVQYRYMYSWSSSTIQVHVQLEQYLLDSRSLKFIVGRTIHDRSTKSLHHLNKKKKTPSISAQFQTSLTKLLENLGRAEPFFVRCIRSNSEKKEMCLNETLVLQQLRYTGMLETVRIRRSGYGAKYAFQEFIEQFRVLLPKNATPSKPEDISALFQRMNLDHTTYQIGKTKVYLKELERQQLQDTLHKDVMRKIIFLQRWFRARLERRYFLEMRQAAVLIQVSCMITHPLCSTQEEPEAQVAAERTLDESRHWDKVPVQDKEEQREEVKDGEAAASSPPEKVEKGNSFAVSQPDKGNRTQAEAGPQQEEESQALEEAHSEEPEEEGTTEAAAPHSPERDKEAQVAAEASPSTDPQLGQKKLRPPPLRKVPASRSQEKRELRRQRGLEHSQRESKRVASAATKEEPAPKVIDQEAASRAEGKPKGRSERTDSKEMDQYTFVAWKKEDKGKKEAKATTPALIRPSTLPLNHPEPMANRNGHEVLGPGNLTCYSQQDAMKEKAEKWKERKIDVQQPESTSPPEAHNPAIGGRAVSRNPTIKISRATRVSEQWNASLDREITNANELRHLDEFLGNQVGPLFCFFIQLNFQVHKGKIHLLYALRYFQLTTCLISLSMENPLDHVFSTYQVNIMQSCDQCSSYIWGMEKACMCSFCKMVCHKKCLCKIVTDCSTFCVKKESGGLHFGVRVCHLTSDKNTVPMVLEMMLEHVEINGLYTEGIYRKSGSANRMKELHQLMETDPHLVCLEDYPIHTVTGLVKQWLRELPDPLMTFTHYNDFLRAVELPEKQEQLHAIYKVLEQLPTACFNTLERLVFHLVRVSKEESHNRMSPNSLAIVFAPCILRCPDSADPLMSMRDVAKTTTCVEMLINEQIRSYNEKMEEIEQLEYDEALAVNQLKLKRQNTVRTMLQSSDLTVVPGNDVPLDSDTEAEKNLMARIKSIKQEKEELAYRLPELEQPGSDQENLDSEASVSSESLPQL</sequence>
<keyword evidence="6 13" id="KW-0547">Nucleotide-binding</keyword>
<feature type="domain" description="Rho-GAP" evidence="17">
    <location>
        <begin position="1400"/>
        <end position="1585"/>
    </location>
</feature>
<dbReference type="GO" id="GO:0005884">
    <property type="term" value="C:actin filament"/>
    <property type="evidence" value="ECO:0007669"/>
    <property type="project" value="TreeGrafter"/>
</dbReference>
<evidence type="ECO:0000256" key="1">
    <source>
        <dbReference type="ARBA" id="ARBA00004496"/>
    </source>
</evidence>
<evidence type="ECO:0000256" key="10">
    <source>
        <dbReference type="ARBA" id="ARBA00023123"/>
    </source>
</evidence>
<dbReference type="InterPro" id="IPR046349">
    <property type="entry name" value="C1-like_sf"/>
</dbReference>
<feature type="compositionally biased region" description="Basic and acidic residues" evidence="14">
    <location>
        <begin position="1088"/>
        <end position="1149"/>
    </location>
</feature>
<dbReference type="PROSITE" id="PS50238">
    <property type="entry name" value="RHOGAP"/>
    <property type="match status" value="1"/>
</dbReference>
<dbReference type="GO" id="GO:0005096">
    <property type="term" value="F:GTPase activator activity"/>
    <property type="evidence" value="ECO:0007669"/>
    <property type="project" value="InterPro"/>
</dbReference>
<comment type="subcellular location">
    <subcellularLocation>
        <location evidence="1">Cytoplasm</location>
    </subcellularLocation>
</comment>
<proteinExistence type="inferred from homology"/>
<dbReference type="PROSITE" id="PS00479">
    <property type="entry name" value="ZF_DAG_PE_1"/>
    <property type="match status" value="1"/>
</dbReference>
<comment type="similarity">
    <text evidence="2 13">Belongs to the TRAFAC class myosin-kinesin ATPase superfamily. Myosin family.</text>
</comment>
<dbReference type="GO" id="GO:0016459">
    <property type="term" value="C:myosin complex"/>
    <property type="evidence" value="ECO:0007669"/>
    <property type="project" value="UniProtKB-KW"/>
</dbReference>
<dbReference type="SUPFAM" id="SSF57889">
    <property type="entry name" value="Cysteine-rich domain"/>
    <property type="match status" value="1"/>
</dbReference>
<feature type="domain" description="Phorbol-ester/DAG-type" evidence="15">
    <location>
        <begin position="1332"/>
        <end position="1381"/>
    </location>
</feature>
<dbReference type="InterPro" id="IPR001609">
    <property type="entry name" value="Myosin_head_motor_dom-like"/>
</dbReference>
<evidence type="ECO:0000256" key="11">
    <source>
        <dbReference type="ARBA" id="ARBA00023175"/>
    </source>
</evidence>
<keyword evidence="11 13" id="KW-0505">Motor protein</keyword>
<evidence type="ECO:0000259" key="15">
    <source>
        <dbReference type="PROSITE" id="PS50081"/>
    </source>
</evidence>
<dbReference type="Gene3D" id="1.20.5.4820">
    <property type="match status" value="1"/>
</dbReference>
<dbReference type="GeneTree" id="ENSGT00940000156845"/>
<dbReference type="GO" id="GO:0030048">
    <property type="term" value="P:actin filament-based movement"/>
    <property type="evidence" value="ECO:0007669"/>
    <property type="project" value="TreeGrafter"/>
</dbReference>
<keyword evidence="5" id="KW-0677">Repeat</keyword>
<reference evidence="20" key="1">
    <citation type="submission" date="2018-06" db="EMBL/GenBank/DDBJ databases">
        <title>Genome assembly of Danube salmon.</title>
        <authorList>
            <person name="Macqueen D.J."/>
            <person name="Gundappa M.K."/>
        </authorList>
    </citation>
    <scope>NUCLEOTIDE SEQUENCE [LARGE SCALE GENOMIC DNA]</scope>
</reference>
<feature type="region of interest" description="Disordered" evidence="14">
    <location>
        <begin position="957"/>
        <end position="1245"/>
    </location>
</feature>
<feature type="compositionally biased region" description="Basic and acidic residues" evidence="14">
    <location>
        <begin position="959"/>
        <end position="986"/>
    </location>
</feature>
<dbReference type="InterPro" id="IPR046987">
    <property type="entry name" value="Myo9"/>
</dbReference>
<evidence type="ECO:0000256" key="6">
    <source>
        <dbReference type="ARBA" id="ARBA00022741"/>
    </source>
</evidence>